<evidence type="ECO:0000256" key="1">
    <source>
        <dbReference type="SAM" id="MobiDB-lite"/>
    </source>
</evidence>
<gene>
    <name evidence="2" type="ORF">B0T14DRAFT_600793</name>
</gene>
<name>A0AA40C7M6_9PEZI</name>
<dbReference type="EMBL" id="JAULSU010000002">
    <property type="protein sequence ID" value="KAK0627619.1"/>
    <property type="molecule type" value="Genomic_DNA"/>
</dbReference>
<keyword evidence="3" id="KW-1185">Reference proteome</keyword>
<dbReference type="AlphaFoldDB" id="A0AA40C7M6"/>
<sequence>AAVYWDGPSPSRTSRERSRGKTWLPCHHRKLFRRAVISRSCCVAGVCGSSRRRRWRGTSCSCSDVPNPALRPAAPSSACPGRRFQESVGLRIVPVAREASLPTTTSKPIATTLLISLRSTHLSNHYVLICKATFTRAPSCIDPSSRTTPSSLLLRTTLVYSPAPERWSTSPCHKYCRNGYILGWAERRNRARYSRRLAKATTTAAA</sequence>
<dbReference type="Proteomes" id="UP001175000">
    <property type="component" value="Unassembled WGS sequence"/>
</dbReference>
<comment type="caution">
    <text evidence="2">The sequence shown here is derived from an EMBL/GenBank/DDBJ whole genome shotgun (WGS) entry which is preliminary data.</text>
</comment>
<evidence type="ECO:0000313" key="3">
    <source>
        <dbReference type="Proteomes" id="UP001175000"/>
    </source>
</evidence>
<proteinExistence type="predicted"/>
<accession>A0AA40C7M6</accession>
<organism evidence="2 3">
    <name type="scientific">Immersiella caudata</name>
    <dbReference type="NCBI Taxonomy" id="314043"/>
    <lineage>
        <taxon>Eukaryota</taxon>
        <taxon>Fungi</taxon>
        <taxon>Dikarya</taxon>
        <taxon>Ascomycota</taxon>
        <taxon>Pezizomycotina</taxon>
        <taxon>Sordariomycetes</taxon>
        <taxon>Sordariomycetidae</taxon>
        <taxon>Sordariales</taxon>
        <taxon>Lasiosphaeriaceae</taxon>
        <taxon>Immersiella</taxon>
    </lineage>
</organism>
<feature type="region of interest" description="Disordered" evidence="1">
    <location>
        <begin position="1"/>
        <end position="20"/>
    </location>
</feature>
<protein>
    <submittedName>
        <fullName evidence="2">Uncharacterized protein</fullName>
    </submittedName>
</protein>
<evidence type="ECO:0000313" key="2">
    <source>
        <dbReference type="EMBL" id="KAK0627619.1"/>
    </source>
</evidence>
<feature type="non-terminal residue" evidence="2">
    <location>
        <position position="1"/>
    </location>
</feature>
<reference evidence="2" key="1">
    <citation type="submission" date="2023-06" db="EMBL/GenBank/DDBJ databases">
        <title>Genome-scale phylogeny and comparative genomics of the fungal order Sordariales.</title>
        <authorList>
            <consortium name="Lawrence Berkeley National Laboratory"/>
            <person name="Hensen N."/>
            <person name="Bonometti L."/>
            <person name="Westerberg I."/>
            <person name="Brannstrom I.O."/>
            <person name="Guillou S."/>
            <person name="Cros-Aarteil S."/>
            <person name="Calhoun S."/>
            <person name="Haridas S."/>
            <person name="Kuo A."/>
            <person name="Mondo S."/>
            <person name="Pangilinan J."/>
            <person name="Riley R."/>
            <person name="Labutti K."/>
            <person name="Andreopoulos B."/>
            <person name="Lipzen A."/>
            <person name="Chen C."/>
            <person name="Yanf M."/>
            <person name="Daum C."/>
            <person name="Ng V."/>
            <person name="Clum A."/>
            <person name="Steindorff A."/>
            <person name="Ohm R."/>
            <person name="Martin F."/>
            <person name="Silar P."/>
            <person name="Natvig D."/>
            <person name="Lalanne C."/>
            <person name="Gautier V."/>
            <person name="Ament-Velasquez S.L."/>
            <person name="Kruys A."/>
            <person name="Hutchinson M.I."/>
            <person name="Powell A.J."/>
            <person name="Barry K."/>
            <person name="Miller A.N."/>
            <person name="Grigoriev I.V."/>
            <person name="Debuchy R."/>
            <person name="Gladieux P."/>
            <person name="Thoren M.H."/>
            <person name="Johannesson H."/>
        </authorList>
    </citation>
    <scope>NUCLEOTIDE SEQUENCE</scope>
    <source>
        <strain evidence="2">CBS 606.72</strain>
    </source>
</reference>